<gene>
    <name evidence="3" type="ORF">HNR42_002226</name>
</gene>
<evidence type="ECO:0000313" key="3">
    <source>
        <dbReference type="EMBL" id="MBB6098791.1"/>
    </source>
</evidence>
<dbReference type="GO" id="GO:0006208">
    <property type="term" value="P:pyrimidine nucleobase catabolic process"/>
    <property type="evidence" value="ECO:0007669"/>
    <property type="project" value="TreeGrafter"/>
</dbReference>
<organism evidence="3 4">
    <name type="scientific">Deinobacterium chartae</name>
    <dbReference type="NCBI Taxonomy" id="521158"/>
    <lineage>
        <taxon>Bacteria</taxon>
        <taxon>Thermotogati</taxon>
        <taxon>Deinococcota</taxon>
        <taxon>Deinococci</taxon>
        <taxon>Deinococcales</taxon>
        <taxon>Deinococcaceae</taxon>
        <taxon>Deinobacterium</taxon>
    </lineage>
</organism>
<dbReference type="Proteomes" id="UP000569951">
    <property type="component" value="Unassembled WGS sequence"/>
</dbReference>
<dbReference type="InterPro" id="IPR050268">
    <property type="entry name" value="NADH-dep_flavin_reductase"/>
</dbReference>
<feature type="domain" description="Flavin reductase like" evidence="2">
    <location>
        <begin position="16"/>
        <end position="155"/>
    </location>
</feature>
<reference evidence="3 4" key="1">
    <citation type="submission" date="2020-08" db="EMBL/GenBank/DDBJ databases">
        <title>Genomic Encyclopedia of Type Strains, Phase IV (KMG-IV): sequencing the most valuable type-strain genomes for metagenomic binning, comparative biology and taxonomic classification.</title>
        <authorList>
            <person name="Goeker M."/>
        </authorList>
    </citation>
    <scope>NUCLEOTIDE SEQUENCE [LARGE SCALE GENOMIC DNA]</scope>
    <source>
        <strain evidence="3 4">DSM 21458</strain>
    </source>
</reference>
<accession>A0A841HZ30</accession>
<proteinExistence type="predicted"/>
<keyword evidence="1" id="KW-0560">Oxidoreductase</keyword>
<dbReference type="PANTHER" id="PTHR30466">
    <property type="entry name" value="FLAVIN REDUCTASE"/>
    <property type="match status" value="1"/>
</dbReference>
<comment type="caution">
    <text evidence="3">The sequence shown here is derived from an EMBL/GenBank/DDBJ whole genome shotgun (WGS) entry which is preliminary data.</text>
</comment>
<dbReference type="AlphaFoldDB" id="A0A841HZ30"/>
<dbReference type="GO" id="GO:0042602">
    <property type="term" value="F:riboflavin reductase (NADPH) activity"/>
    <property type="evidence" value="ECO:0007669"/>
    <property type="project" value="TreeGrafter"/>
</dbReference>
<dbReference type="PANTHER" id="PTHR30466:SF1">
    <property type="entry name" value="FMN REDUCTASE (NADH) RUTF"/>
    <property type="match status" value="1"/>
</dbReference>
<evidence type="ECO:0000256" key="1">
    <source>
        <dbReference type="ARBA" id="ARBA00023002"/>
    </source>
</evidence>
<dbReference type="SMART" id="SM00903">
    <property type="entry name" value="Flavin_Reduct"/>
    <property type="match status" value="1"/>
</dbReference>
<keyword evidence="4" id="KW-1185">Reference proteome</keyword>
<dbReference type="InterPro" id="IPR002563">
    <property type="entry name" value="Flavin_Rdtase-like_dom"/>
</dbReference>
<dbReference type="SUPFAM" id="SSF50475">
    <property type="entry name" value="FMN-binding split barrel"/>
    <property type="match status" value="1"/>
</dbReference>
<evidence type="ECO:0000259" key="2">
    <source>
        <dbReference type="SMART" id="SM00903"/>
    </source>
</evidence>
<dbReference type="GO" id="GO:0010181">
    <property type="term" value="F:FMN binding"/>
    <property type="evidence" value="ECO:0007669"/>
    <property type="project" value="InterPro"/>
</dbReference>
<sequence>MSIPTPVSAQEFRRALGHFGSGVTVVTSPAGDSFHGMTASAFISVSLEPPLVLVSVDKRAHMHAVLHNVSHYGISILASDQAAVSNHFAGRPLEQVPALEEVQGVPLVAGALARLVCRIRDRHDAGDHTLFVGLVEYADTSEKAPLMYYAGKYGDFSPK</sequence>
<dbReference type="RefSeq" id="WP_183987542.1">
    <property type="nucleotide sequence ID" value="NZ_JACHHG010000007.1"/>
</dbReference>
<evidence type="ECO:0000313" key="4">
    <source>
        <dbReference type="Proteomes" id="UP000569951"/>
    </source>
</evidence>
<protein>
    <submittedName>
        <fullName evidence="3">Flavin reductase (DIM6/NTAB) family NADH-FMN oxidoreductase RutF</fullName>
    </submittedName>
</protein>
<dbReference type="Gene3D" id="2.30.110.10">
    <property type="entry name" value="Electron Transport, Fmn-binding Protein, Chain A"/>
    <property type="match status" value="1"/>
</dbReference>
<name>A0A841HZ30_9DEIO</name>
<dbReference type="InterPro" id="IPR012349">
    <property type="entry name" value="Split_barrel_FMN-bd"/>
</dbReference>
<dbReference type="EMBL" id="JACHHG010000007">
    <property type="protein sequence ID" value="MBB6098791.1"/>
    <property type="molecule type" value="Genomic_DNA"/>
</dbReference>
<dbReference type="Pfam" id="PF01613">
    <property type="entry name" value="Flavin_Reduct"/>
    <property type="match status" value="1"/>
</dbReference>